<keyword evidence="1" id="KW-0479">Metal-binding</keyword>
<dbReference type="GO" id="GO:0008270">
    <property type="term" value="F:zinc ion binding"/>
    <property type="evidence" value="ECO:0007669"/>
    <property type="project" value="UniProtKB-KW"/>
</dbReference>
<evidence type="ECO:0000313" key="8">
    <source>
        <dbReference type="Proteomes" id="UP000007062"/>
    </source>
</evidence>
<keyword evidence="2" id="KW-0677">Repeat</keyword>
<dbReference type="GO" id="GO:0000978">
    <property type="term" value="F:RNA polymerase II cis-regulatory region sequence-specific DNA binding"/>
    <property type="evidence" value="ECO:0000318"/>
    <property type="project" value="GO_Central"/>
</dbReference>
<evidence type="ECO:0000256" key="1">
    <source>
        <dbReference type="ARBA" id="ARBA00022723"/>
    </source>
</evidence>
<accession>A0A1S4HD67</accession>
<reference evidence="7" key="3">
    <citation type="submission" date="2020-05" db="UniProtKB">
        <authorList>
            <consortium name="EnsemblMetazoa"/>
        </authorList>
    </citation>
    <scope>IDENTIFICATION</scope>
    <source>
        <strain evidence="7">PEST</strain>
    </source>
</reference>
<evidence type="ECO:0000259" key="6">
    <source>
        <dbReference type="PROSITE" id="PS50157"/>
    </source>
</evidence>
<dbReference type="GO" id="GO:0006355">
    <property type="term" value="P:regulation of DNA-templated transcription"/>
    <property type="evidence" value="ECO:0000318"/>
    <property type="project" value="GO_Central"/>
</dbReference>
<protein>
    <recommendedName>
        <fullName evidence="6">C2H2-type domain-containing protein</fullName>
    </recommendedName>
</protein>
<dbReference type="EMBL" id="AAAB01008795">
    <property type="status" value="NOT_ANNOTATED_CDS"/>
    <property type="molecule type" value="Genomic_DNA"/>
</dbReference>
<keyword evidence="3" id="KW-0863">Zinc-finger</keyword>
<dbReference type="InterPro" id="IPR013087">
    <property type="entry name" value="Znf_C2H2_type"/>
</dbReference>
<feature type="compositionally biased region" description="Polar residues" evidence="5">
    <location>
        <begin position="1021"/>
        <end position="1034"/>
    </location>
</feature>
<dbReference type="Proteomes" id="UP000007062">
    <property type="component" value="Chromosome 3L"/>
</dbReference>
<keyword evidence="8" id="KW-1185">Reference proteome</keyword>
<name>A0A1S4HD67_ANOGA</name>
<feature type="region of interest" description="Disordered" evidence="5">
    <location>
        <begin position="994"/>
        <end position="1063"/>
    </location>
</feature>
<keyword evidence="4" id="KW-0862">Zinc</keyword>
<dbReference type="InParanoid" id="A0A1S4HD67"/>
<evidence type="ECO:0000256" key="4">
    <source>
        <dbReference type="ARBA" id="ARBA00022833"/>
    </source>
</evidence>
<dbReference type="Gene3D" id="3.30.160.60">
    <property type="entry name" value="Classic Zinc Finger"/>
    <property type="match status" value="2"/>
</dbReference>
<dbReference type="SMART" id="SM00355">
    <property type="entry name" value="ZnF_C2H2"/>
    <property type="match status" value="17"/>
</dbReference>
<dbReference type="PROSITE" id="PS50157">
    <property type="entry name" value="ZINC_FINGER_C2H2_2"/>
    <property type="match status" value="2"/>
</dbReference>
<reference evidence="7 8" key="2">
    <citation type="journal article" date="2004" name="Trends Parasitol.">
        <title>The Anopheles gambiae genome: an update.</title>
        <authorList>
            <person name="Mongin E."/>
            <person name="Louis C."/>
            <person name="Holt R.A."/>
            <person name="Birney E."/>
            <person name="Collins F.H."/>
        </authorList>
    </citation>
    <scope>NUCLEOTIDE SEQUENCE [LARGE SCALE GENOMIC DNA]</scope>
    <source>
        <strain evidence="7 8">PEST</strain>
    </source>
</reference>
<dbReference type="VEuPathDB" id="VectorBase:AGAP028205"/>
<dbReference type="PROSITE" id="PS00028">
    <property type="entry name" value="ZINC_FINGER_C2H2_1"/>
    <property type="match status" value="3"/>
</dbReference>
<feature type="compositionally biased region" description="Low complexity" evidence="5">
    <location>
        <begin position="1001"/>
        <end position="1013"/>
    </location>
</feature>
<dbReference type="EnsemblMetazoa" id="AGAP028205-RA">
    <property type="protein sequence ID" value="AGAP028205-PA"/>
    <property type="gene ID" value="AGAP028205"/>
</dbReference>
<feature type="compositionally biased region" description="Polar residues" evidence="5">
    <location>
        <begin position="1053"/>
        <end position="1063"/>
    </location>
</feature>
<dbReference type="VEuPathDB" id="VectorBase:AGAMI1_002141"/>
<evidence type="ECO:0000256" key="3">
    <source>
        <dbReference type="ARBA" id="ARBA00022771"/>
    </source>
</evidence>
<evidence type="ECO:0000256" key="2">
    <source>
        <dbReference type="ARBA" id="ARBA00022737"/>
    </source>
</evidence>
<dbReference type="GO" id="GO:0000981">
    <property type="term" value="F:DNA-binding transcription factor activity, RNA polymerase II-specific"/>
    <property type="evidence" value="ECO:0000318"/>
    <property type="project" value="GO_Central"/>
</dbReference>
<feature type="compositionally biased region" description="Basic and acidic residues" evidence="5">
    <location>
        <begin position="1035"/>
        <end position="1052"/>
    </location>
</feature>
<dbReference type="PANTHER" id="PTHR24379">
    <property type="entry name" value="KRAB AND ZINC FINGER DOMAIN-CONTAINING"/>
    <property type="match status" value="1"/>
</dbReference>
<dbReference type="PANTHER" id="PTHR24379:SF121">
    <property type="entry name" value="C2H2-TYPE DOMAIN-CONTAINING PROTEIN"/>
    <property type="match status" value="1"/>
</dbReference>
<reference evidence="7 8" key="1">
    <citation type="journal article" date="2002" name="Science">
        <title>The genome sequence of the malaria mosquito Anopheles gambiae.</title>
        <authorList>
            <person name="Holt R.A."/>
            <person name="Subramanian G.M."/>
            <person name="Halpern A."/>
            <person name="Sutton G.G."/>
            <person name="Charlab R."/>
            <person name="Nusskern D.R."/>
            <person name="Wincker P."/>
            <person name="Clark A.G."/>
            <person name="Ribeiro J.M."/>
            <person name="Wides R."/>
            <person name="Salzberg S.L."/>
            <person name="Loftus B."/>
            <person name="Yandell M."/>
            <person name="Majoros W.H."/>
            <person name="Rusch D.B."/>
            <person name="Lai Z."/>
            <person name="Kraft C.L."/>
            <person name="Abril J.F."/>
            <person name="Anthouard V."/>
            <person name="Arensburger P."/>
            <person name="Atkinson P.W."/>
            <person name="Baden H."/>
            <person name="de Berardinis V."/>
            <person name="Baldwin D."/>
            <person name="Benes V."/>
            <person name="Biedler J."/>
            <person name="Blass C."/>
            <person name="Bolanos R."/>
            <person name="Boscus D."/>
            <person name="Barnstead M."/>
            <person name="Cai S."/>
            <person name="Center A."/>
            <person name="Chaturverdi K."/>
            <person name="Christophides G.K."/>
            <person name="Chrystal M.A."/>
            <person name="Clamp M."/>
            <person name="Cravchik A."/>
            <person name="Curwen V."/>
            <person name="Dana A."/>
            <person name="Delcher A."/>
            <person name="Dew I."/>
            <person name="Evans C.A."/>
            <person name="Flanigan M."/>
            <person name="Grundschober-Freimoser A."/>
            <person name="Friedli L."/>
            <person name="Gu Z."/>
            <person name="Guan P."/>
            <person name="Guigo R."/>
            <person name="Hillenmeyer M.E."/>
            <person name="Hladun S.L."/>
            <person name="Hogan J.R."/>
            <person name="Hong Y.S."/>
            <person name="Hoover J."/>
            <person name="Jaillon O."/>
            <person name="Ke Z."/>
            <person name="Kodira C."/>
            <person name="Kokoza E."/>
            <person name="Koutsos A."/>
            <person name="Letunic I."/>
            <person name="Levitsky A."/>
            <person name="Liang Y."/>
            <person name="Lin J.J."/>
            <person name="Lobo N.F."/>
            <person name="Lopez J.R."/>
            <person name="Malek J.A."/>
            <person name="McIntosh T.C."/>
            <person name="Meister S."/>
            <person name="Miller J."/>
            <person name="Mobarry C."/>
            <person name="Mongin E."/>
            <person name="Murphy S.D."/>
            <person name="O'Brochta D.A."/>
            <person name="Pfannkoch C."/>
            <person name="Qi R."/>
            <person name="Regier M.A."/>
            <person name="Remington K."/>
            <person name="Shao H."/>
            <person name="Sharakhova M.V."/>
            <person name="Sitter C.D."/>
            <person name="Shetty J."/>
            <person name="Smith T.J."/>
            <person name="Strong R."/>
            <person name="Sun J."/>
            <person name="Thomasova D."/>
            <person name="Ton L.Q."/>
            <person name="Topalis P."/>
            <person name="Tu Z."/>
            <person name="Unger M.F."/>
            <person name="Walenz B."/>
            <person name="Wang A."/>
            <person name="Wang J."/>
            <person name="Wang M."/>
            <person name="Wang X."/>
            <person name="Woodford K.J."/>
            <person name="Wortman J.R."/>
            <person name="Wu M."/>
            <person name="Yao A."/>
            <person name="Zdobnov E.M."/>
            <person name="Zhang H."/>
            <person name="Zhao Q."/>
            <person name="Zhao S."/>
            <person name="Zhu S.C."/>
            <person name="Zhimulev I."/>
            <person name="Coluzzi M."/>
            <person name="della Torre A."/>
            <person name="Roth C.W."/>
            <person name="Louis C."/>
            <person name="Kalush F."/>
            <person name="Mural R.J."/>
            <person name="Myers E.W."/>
            <person name="Adams M.D."/>
            <person name="Smith H.O."/>
            <person name="Broder S."/>
            <person name="Gardner M.J."/>
            <person name="Fraser C.M."/>
            <person name="Birney E."/>
            <person name="Bork P."/>
            <person name="Brey P.T."/>
            <person name="Venter J.C."/>
            <person name="Weissenbach J."/>
            <person name="Kafatos F.C."/>
            <person name="Collins F.H."/>
            <person name="Hoffman S.L."/>
        </authorList>
    </citation>
    <scope>NUCLEOTIDE SEQUENCE [LARGE SCALE GENOMIC DNA]</scope>
    <source>
        <strain evidence="7 8">PEST</strain>
    </source>
</reference>
<feature type="domain" description="C2H2-type" evidence="6">
    <location>
        <begin position="1096"/>
        <end position="1119"/>
    </location>
</feature>
<proteinExistence type="predicted"/>
<organism evidence="7 8">
    <name type="scientific">Anopheles gambiae</name>
    <name type="common">African malaria mosquito</name>
    <dbReference type="NCBI Taxonomy" id="7165"/>
    <lineage>
        <taxon>Eukaryota</taxon>
        <taxon>Metazoa</taxon>
        <taxon>Ecdysozoa</taxon>
        <taxon>Arthropoda</taxon>
        <taxon>Hexapoda</taxon>
        <taxon>Insecta</taxon>
        <taxon>Pterygota</taxon>
        <taxon>Neoptera</taxon>
        <taxon>Endopterygota</taxon>
        <taxon>Diptera</taxon>
        <taxon>Nematocera</taxon>
        <taxon>Culicoidea</taxon>
        <taxon>Culicidae</taxon>
        <taxon>Anophelinae</taxon>
        <taxon>Anopheles</taxon>
    </lineage>
</organism>
<sequence length="1417" mass="160867">MNAAAQKDVSTVKNILKPWTKEPLMKCWDWCSPMLDGESLSNLFKCMGSYCSFNTNDSCDMVVHLAKHDDSAGIFTCAYCVMVCDKIIDLIDHIKKDHGQCRFQCGYCFYRSLDAANVLNHQQIYHAEDRSGEKSIIELPERRDIPKINYMSAALKGKVRQKILKCTEHVQTVHCGVAISCCWCLRTIKKDNVAAHLLTHYIGTYECLYCDYACNIKQMMQRHLSNVHPNKPLFCSKRREVMKSNQPNKKYLLDLRVVVPNELVKYLDPDTSKSVTKTSINNNEKSPIAVPPILPADIKKEDPNVDTKIPKILNVQGGIKLSTAGKILTAQQTLPIAAANRTVSFPNANVNVNRGTKRVSDSPVLGSNKRFRLIRSETGTMLLKLSSNANITVAKPSTITGLSARSPLMVGNGPIRTNGTHPAIITSRTTQTVRSSTDSCMTTSSTTSSFDKPTSSKQFCDVTQRAFATSAQNSEISNRVKIPSMTIFDRPFVASYSGYGEKEATVKQIGFHFEEFPDLIDRYYRFLCLRANRKKITPMEINTCGMISCTERFENHDALVQHMRSYHHILSTEAPLPITCSHCLLKLNNINTYIYHLTVHSLNQYVCFVCCYKHFLLPSVVKHMNTEHGCTSVQLSFAHPVKKDILSDIITVMPGRISVEDKRKYVKQTIEIGEKLIQTKINSNKPLLWSKSSFAGITATGTVSHKRYPKQAHYGLLYKCGLCGSNETSKISFQKHLIECPERKNHNSYICAHCSKTFKDWLKSPETIFQHLYYHGENLYGCGNCAYYHYLFENVAMHIKSVMHSSKCEINVLRESSEQWECNVCQLRSPLRQTIMEHMQNVHDLPGERFMCSLCKFRTFTNAESIKHFKDKHNEQDVVMIEMYHVKEIEQSSNNEDTESDSSDDLQIIEKVVEAITISSSIDDAEDLDERLADFDDSLNERINSEHRRVGKGSSRRENLMLCPVLREHSYALLATDETDQQEVVSASAAKVKVEKDLESDTMTNVTNTAATDANKDTAMEDSQQSKDSNATGETNKDLSVDNHSERPRAKSSESAMEQSMSPNTVMNAFAMERRASKRVAVKKDVTCRWSVCTKFGCLFCDDCFEHYKSLHMHSRIVHGLISKNFLNDPTEESDKIGSFTGFRLCSIKRCFYCDKEDTFSALRTHCETTHVDKTFVCLDYWNPLKCGLCAYLNGSGHEKDFSHHYQQHHSSGAKHLSPFDHIDDTFIDWALTLGKKQNVENKGDGRVIRYICGLCTEQTVDELSMGQHVARHALKYDCPQCDATFKELKVLYDHMTIIHRNEDYVVPSAAPMIEDQTLLEVKMCFINGFILSKREAQYTCHGSIQLLEEGYQKYYAQQKSDLETHKELMLMPVLTTEEQEDNQTTCKLFMQNQKKYPVIKITSVEVSDLVEGNTNP</sequence>
<evidence type="ECO:0000313" key="7">
    <source>
        <dbReference type="EnsemblMetazoa" id="AGAP028205-PA"/>
    </source>
</evidence>
<feature type="domain" description="C2H2-type" evidence="6">
    <location>
        <begin position="1277"/>
        <end position="1305"/>
    </location>
</feature>
<evidence type="ECO:0000256" key="5">
    <source>
        <dbReference type="SAM" id="MobiDB-lite"/>
    </source>
</evidence>